<evidence type="ECO:0000256" key="1">
    <source>
        <dbReference type="SAM" id="SignalP"/>
    </source>
</evidence>
<comment type="caution">
    <text evidence="2">The sequence shown here is derived from an EMBL/GenBank/DDBJ whole genome shotgun (WGS) entry which is preliminary data.</text>
</comment>
<dbReference type="AlphaFoldDB" id="A0A1V8M5A5"/>
<keyword evidence="1" id="KW-0732">Signal</keyword>
<sequence length="131" mass="15103">MNRVKKALPLLFILTMLISATSFYSLAQVDYKNYQKNTDLIWNINEQASLLCKAIIQVSRGEHIDYDHVTLVQQNLTRLTQQLSLDTPESIALNRSVLSFSNEAEKFKSLHAIYRNSLLFSPKLARNYSCY</sequence>
<dbReference type="RefSeq" id="WP_080521352.1">
    <property type="nucleotide sequence ID" value="NZ_LPUF01000001.1"/>
</dbReference>
<accession>A0A1V8M5A5</accession>
<dbReference type="STRING" id="1420851.AU255_02135"/>
<evidence type="ECO:0008006" key="4">
    <source>
        <dbReference type="Google" id="ProtNLM"/>
    </source>
</evidence>
<feature type="signal peptide" evidence="1">
    <location>
        <begin position="1"/>
        <end position="27"/>
    </location>
</feature>
<organism evidence="2 3">
    <name type="scientific">Methyloprofundus sedimenti</name>
    <dbReference type="NCBI Taxonomy" id="1420851"/>
    <lineage>
        <taxon>Bacteria</taxon>
        <taxon>Pseudomonadati</taxon>
        <taxon>Pseudomonadota</taxon>
        <taxon>Gammaproteobacteria</taxon>
        <taxon>Methylococcales</taxon>
        <taxon>Methylococcaceae</taxon>
        <taxon>Methyloprofundus</taxon>
    </lineage>
</organism>
<keyword evidence="3" id="KW-1185">Reference proteome</keyword>
<evidence type="ECO:0000313" key="3">
    <source>
        <dbReference type="Proteomes" id="UP000191980"/>
    </source>
</evidence>
<protein>
    <recommendedName>
        <fullName evidence="4">Chemotaxis methyl-accepting receptor HlyB-like 4HB MCP domain-containing protein</fullName>
    </recommendedName>
</protein>
<feature type="chain" id="PRO_5010728778" description="Chemotaxis methyl-accepting receptor HlyB-like 4HB MCP domain-containing protein" evidence="1">
    <location>
        <begin position="28"/>
        <end position="131"/>
    </location>
</feature>
<name>A0A1V8M5A5_9GAMM</name>
<dbReference type="OrthoDB" id="9987409at2"/>
<dbReference type="Proteomes" id="UP000191980">
    <property type="component" value="Unassembled WGS sequence"/>
</dbReference>
<dbReference type="EMBL" id="LPUF01000001">
    <property type="protein sequence ID" value="OQK16729.1"/>
    <property type="molecule type" value="Genomic_DNA"/>
</dbReference>
<proteinExistence type="predicted"/>
<evidence type="ECO:0000313" key="2">
    <source>
        <dbReference type="EMBL" id="OQK16729.1"/>
    </source>
</evidence>
<gene>
    <name evidence="2" type="ORF">AU255_02135</name>
</gene>
<reference evidence="2 3" key="1">
    <citation type="submission" date="2015-12" db="EMBL/GenBank/DDBJ databases">
        <authorList>
            <person name="Shamseldin A."/>
            <person name="Moawad H."/>
            <person name="Abd El-Rahim W.M."/>
            <person name="Sadowsky M.J."/>
        </authorList>
    </citation>
    <scope>NUCLEOTIDE SEQUENCE [LARGE SCALE GENOMIC DNA]</scope>
    <source>
        <strain evidence="2 3">WF1</strain>
    </source>
</reference>